<feature type="transmembrane region" description="Helical" evidence="7">
    <location>
        <begin position="177"/>
        <end position="198"/>
    </location>
</feature>
<keyword evidence="9" id="KW-1185">Reference proteome</keyword>
<feature type="transmembrane region" description="Helical" evidence="7">
    <location>
        <begin position="40"/>
        <end position="62"/>
    </location>
</feature>
<comment type="caution">
    <text evidence="8">The sequence shown here is derived from an EMBL/GenBank/DDBJ whole genome shotgun (WGS) entry which is preliminary data.</text>
</comment>
<proteinExistence type="inferred from homology"/>
<dbReference type="AlphaFoldDB" id="A0A923NDQ6"/>
<dbReference type="RefSeq" id="WP_249287634.1">
    <property type="nucleotide sequence ID" value="NZ_JACRWC010000118.1"/>
</dbReference>
<evidence type="ECO:0000313" key="8">
    <source>
        <dbReference type="EMBL" id="MBC6000336.1"/>
    </source>
</evidence>
<dbReference type="InterPro" id="IPR037272">
    <property type="entry name" value="SNS_sf"/>
</dbReference>
<dbReference type="PROSITE" id="PS00610">
    <property type="entry name" value="NA_NEUROTRAN_SYMP_1"/>
    <property type="match status" value="1"/>
</dbReference>
<dbReference type="EMBL" id="JACRWC010000118">
    <property type="protein sequence ID" value="MBC6000336.1"/>
    <property type="molecule type" value="Genomic_DNA"/>
</dbReference>
<feature type="transmembrane region" description="Helical" evidence="7">
    <location>
        <begin position="424"/>
        <end position="443"/>
    </location>
</feature>
<keyword evidence="4 7" id="KW-1133">Transmembrane helix</keyword>
<dbReference type="GO" id="GO:0005886">
    <property type="term" value="C:plasma membrane"/>
    <property type="evidence" value="ECO:0007669"/>
    <property type="project" value="TreeGrafter"/>
</dbReference>
<dbReference type="InterPro" id="IPR000175">
    <property type="entry name" value="Na/ntran_symport"/>
</dbReference>
<dbReference type="Proteomes" id="UP000644115">
    <property type="component" value="Unassembled WGS sequence"/>
</dbReference>
<organism evidence="8 9">
    <name type="scientific">Lentihominibacter faecis</name>
    <dbReference type="NCBI Taxonomy" id="2764712"/>
    <lineage>
        <taxon>Bacteria</taxon>
        <taxon>Bacillati</taxon>
        <taxon>Bacillota</taxon>
        <taxon>Clostridia</taxon>
        <taxon>Peptostreptococcales</taxon>
        <taxon>Anaerovoracaceae</taxon>
        <taxon>Lentihominibacter</taxon>
    </lineage>
</organism>
<sequence length="500" mass="54460">MREQWNNKLGFLLAAIGSAVGLGNIWRFPYVAGTNGGGAFLIPYFFAIVTAGIPILILEYTMGKTYHGGAPVTLARMNKKFEILGWFQTMVAFVISTYYVAIIVWTLKYLQFSLTLEWGDDPTGFFLNFLGATDSASNLGGIQMNLLFPFLIVWAIVAFIMYKGVRHGIEVVCRVTLPILMLLIVLLVIRGITLPGAVDGLNYLFQPDWSALKKPGVWVAAYGQIFFSLSIGFAIMVSYASYLPKKTDVVNSACITATANHGFEVFTAIGIFGIVGFMAGQQGVDVAEVAGGGVGLAFMTFPTAINALPAFNALFAICFFGALFIAAITSMISILQAVIASMHDKFNIDHNVATTIVVLPSFLISTIFITGGGLNILDIVDSFVNNLGIVGCGCAEVFLLGWFFKTEKLREEANRYSNFSIGKWWNYALKFVTVFVLGVMIVLNTIDYVCHGYGGFATKDVAIFGWGAILFVIVAGFIFALMKGKDGYRDLDEIAHKEGQ</sequence>
<dbReference type="NCBIfam" id="NF037979">
    <property type="entry name" value="Na_transp"/>
    <property type="match status" value="1"/>
</dbReference>
<evidence type="ECO:0000256" key="6">
    <source>
        <dbReference type="RuleBase" id="RU003732"/>
    </source>
</evidence>
<dbReference type="PANTHER" id="PTHR11616:SF240">
    <property type="entry name" value="BLOATED TUBULES, ISOFORM B-RELATED"/>
    <property type="match status" value="1"/>
</dbReference>
<evidence type="ECO:0000256" key="4">
    <source>
        <dbReference type="ARBA" id="ARBA00022989"/>
    </source>
</evidence>
<keyword evidence="6" id="KW-0769">Symport</keyword>
<keyword evidence="2 6" id="KW-0813">Transport</keyword>
<reference evidence="8" key="1">
    <citation type="submission" date="2020-08" db="EMBL/GenBank/DDBJ databases">
        <authorList>
            <person name="Liu C."/>
            <person name="Sun Q."/>
        </authorList>
    </citation>
    <scope>NUCLEOTIDE SEQUENCE</scope>
    <source>
        <strain evidence="8">BX16</strain>
    </source>
</reference>
<comment type="subcellular location">
    <subcellularLocation>
        <location evidence="1">Membrane</location>
        <topology evidence="1">Multi-pass membrane protein</topology>
    </subcellularLocation>
</comment>
<dbReference type="SUPFAM" id="SSF161070">
    <property type="entry name" value="SNF-like"/>
    <property type="match status" value="1"/>
</dbReference>
<feature type="transmembrane region" description="Helical" evidence="7">
    <location>
        <begin position="313"/>
        <end position="340"/>
    </location>
</feature>
<feature type="transmembrane region" description="Helical" evidence="7">
    <location>
        <begin position="383"/>
        <end position="404"/>
    </location>
</feature>
<accession>A0A923NDQ6</accession>
<evidence type="ECO:0000256" key="1">
    <source>
        <dbReference type="ARBA" id="ARBA00004141"/>
    </source>
</evidence>
<evidence type="ECO:0000256" key="5">
    <source>
        <dbReference type="ARBA" id="ARBA00023136"/>
    </source>
</evidence>
<dbReference type="PROSITE" id="PS50267">
    <property type="entry name" value="NA_NEUROTRAN_SYMP_3"/>
    <property type="match status" value="1"/>
</dbReference>
<evidence type="ECO:0000256" key="2">
    <source>
        <dbReference type="ARBA" id="ARBA00022448"/>
    </source>
</evidence>
<dbReference type="CDD" id="cd10334">
    <property type="entry name" value="SLC6sbd_u1"/>
    <property type="match status" value="1"/>
</dbReference>
<dbReference type="PRINTS" id="PR00176">
    <property type="entry name" value="NANEUSMPORT"/>
</dbReference>
<dbReference type="GO" id="GO:0035725">
    <property type="term" value="P:sodium ion transmembrane transport"/>
    <property type="evidence" value="ECO:0007669"/>
    <property type="project" value="TreeGrafter"/>
</dbReference>
<protein>
    <recommendedName>
        <fullName evidence="6">Transporter</fullName>
    </recommendedName>
</protein>
<feature type="transmembrane region" description="Helical" evidence="7">
    <location>
        <begin position="463"/>
        <end position="482"/>
    </location>
</feature>
<comment type="similarity">
    <text evidence="6">Belongs to the sodium:neurotransmitter symporter (SNF) (TC 2.A.22) family.</text>
</comment>
<feature type="transmembrane region" description="Helical" evidence="7">
    <location>
        <begin position="263"/>
        <end position="280"/>
    </location>
</feature>
<feature type="transmembrane region" description="Helical" evidence="7">
    <location>
        <begin position="352"/>
        <end position="377"/>
    </location>
</feature>
<feature type="transmembrane region" description="Helical" evidence="7">
    <location>
        <begin position="9"/>
        <end position="28"/>
    </location>
</feature>
<keyword evidence="5 7" id="KW-0472">Membrane</keyword>
<name>A0A923NDQ6_9FIRM</name>
<gene>
    <name evidence="8" type="ORF">H8876_10020</name>
</gene>
<evidence type="ECO:0000256" key="3">
    <source>
        <dbReference type="ARBA" id="ARBA00022692"/>
    </source>
</evidence>
<evidence type="ECO:0000256" key="7">
    <source>
        <dbReference type="SAM" id="Phobius"/>
    </source>
</evidence>
<feature type="transmembrane region" description="Helical" evidence="7">
    <location>
        <begin position="218"/>
        <end position="242"/>
    </location>
</feature>
<dbReference type="PANTHER" id="PTHR11616">
    <property type="entry name" value="SODIUM/CHLORIDE DEPENDENT TRANSPORTER"/>
    <property type="match status" value="1"/>
</dbReference>
<feature type="transmembrane region" description="Helical" evidence="7">
    <location>
        <begin position="83"/>
        <end position="107"/>
    </location>
</feature>
<dbReference type="GO" id="GO:0015293">
    <property type="term" value="F:symporter activity"/>
    <property type="evidence" value="ECO:0007669"/>
    <property type="project" value="UniProtKB-KW"/>
</dbReference>
<dbReference type="Pfam" id="PF00209">
    <property type="entry name" value="SNF"/>
    <property type="match status" value="2"/>
</dbReference>
<evidence type="ECO:0000313" key="9">
    <source>
        <dbReference type="Proteomes" id="UP000644115"/>
    </source>
</evidence>
<feature type="transmembrane region" description="Helical" evidence="7">
    <location>
        <begin position="146"/>
        <end position="165"/>
    </location>
</feature>
<keyword evidence="3 6" id="KW-0812">Transmembrane</keyword>